<name>A0A9P4NL32_9PEZI</name>
<feature type="non-terminal residue" evidence="2">
    <location>
        <position position="1"/>
    </location>
</feature>
<proteinExistence type="predicted"/>
<evidence type="ECO:0000313" key="2">
    <source>
        <dbReference type="EMBL" id="KAF2425362.1"/>
    </source>
</evidence>
<dbReference type="SUPFAM" id="SSF102705">
    <property type="entry name" value="NIF3 (NGG1p interacting factor 3)-like"/>
    <property type="match status" value="1"/>
</dbReference>
<protein>
    <recommendedName>
        <fullName evidence="1">ATP phosphoribosyltransferase</fullName>
    </recommendedName>
</protein>
<evidence type="ECO:0000256" key="1">
    <source>
        <dbReference type="ARBA" id="ARBA00020998"/>
    </source>
</evidence>
<dbReference type="Proteomes" id="UP000800235">
    <property type="component" value="Unassembled WGS sequence"/>
</dbReference>
<gene>
    <name evidence="2" type="ORF">EJ08DRAFT_594453</name>
</gene>
<dbReference type="PANTHER" id="PTHR41774">
    <property type="match status" value="1"/>
</dbReference>
<sequence>IALAVPAVRYKLVYMVPMFALETTKAAIFSAGAGRFLGGQYTECAFTWIGKGQFRPGDQAKLHIGKVGELEEVEEARFASICIGEDIVRAAVKALKEKYPYETPVYEVYKLRISNCSGQKYWNCTVCAAQIAELFIRETDLTFSVIHEDVCRA</sequence>
<keyword evidence="3" id="KW-1185">Reference proteome</keyword>
<reference evidence="2" key="1">
    <citation type="journal article" date="2020" name="Stud. Mycol.">
        <title>101 Dothideomycetes genomes: a test case for predicting lifestyles and emergence of pathogens.</title>
        <authorList>
            <person name="Haridas S."/>
            <person name="Albert R."/>
            <person name="Binder M."/>
            <person name="Bloem J."/>
            <person name="Labutti K."/>
            <person name="Salamov A."/>
            <person name="Andreopoulos B."/>
            <person name="Baker S."/>
            <person name="Barry K."/>
            <person name="Bills G."/>
            <person name="Bluhm B."/>
            <person name="Cannon C."/>
            <person name="Castanera R."/>
            <person name="Culley D."/>
            <person name="Daum C."/>
            <person name="Ezra D."/>
            <person name="Gonzalez J."/>
            <person name="Henrissat B."/>
            <person name="Kuo A."/>
            <person name="Liang C."/>
            <person name="Lipzen A."/>
            <person name="Lutzoni F."/>
            <person name="Magnuson J."/>
            <person name="Mondo S."/>
            <person name="Nolan M."/>
            <person name="Ohm R."/>
            <person name="Pangilinan J."/>
            <person name="Park H.-J."/>
            <person name="Ramirez L."/>
            <person name="Alfaro M."/>
            <person name="Sun H."/>
            <person name="Tritt A."/>
            <person name="Yoshinaga Y."/>
            <person name="Zwiers L.-H."/>
            <person name="Turgeon B."/>
            <person name="Goodwin S."/>
            <person name="Spatafora J."/>
            <person name="Crous P."/>
            <person name="Grigoriev I."/>
        </authorList>
    </citation>
    <scope>NUCLEOTIDE SEQUENCE</scope>
    <source>
        <strain evidence="2">CBS 130266</strain>
    </source>
</reference>
<dbReference type="Gene3D" id="3.30.70.120">
    <property type="match status" value="1"/>
</dbReference>
<dbReference type="InterPro" id="IPR036069">
    <property type="entry name" value="DUF34/NIF3_sf"/>
</dbReference>
<evidence type="ECO:0000313" key="3">
    <source>
        <dbReference type="Proteomes" id="UP000800235"/>
    </source>
</evidence>
<dbReference type="EMBL" id="MU007070">
    <property type="protein sequence ID" value="KAF2425362.1"/>
    <property type="molecule type" value="Genomic_DNA"/>
</dbReference>
<comment type="caution">
    <text evidence="2">The sequence shown here is derived from an EMBL/GenBank/DDBJ whole genome shotgun (WGS) entry which is preliminary data.</text>
</comment>
<accession>A0A9P4NL32</accession>
<dbReference type="PANTHER" id="PTHR41774:SF1">
    <property type="entry name" value="NGG1P INTERACTING FACTOR NIF3"/>
    <property type="match status" value="1"/>
</dbReference>
<dbReference type="AlphaFoldDB" id="A0A9P4NL32"/>
<dbReference type="OrthoDB" id="15981at2759"/>
<organism evidence="2 3">
    <name type="scientific">Tothia fuscella</name>
    <dbReference type="NCBI Taxonomy" id="1048955"/>
    <lineage>
        <taxon>Eukaryota</taxon>
        <taxon>Fungi</taxon>
        <taxon>Dikarya</taxon>
        <taxon>Ascomycota</taxon>
        <taxon>Pezizomycotina</taxon>
        <taxon>Dothideomycetes</taxon>
        <taxon>Pleosporomycetidae</taxon>
        <taxon>Venturiales</taxon>
        <taxon>Cylindrosympodiaceae</taxon>
        <taxon>Tothia</taxon>
    </lineage>
</organism>
<dbReference type="InterPro" id="IPR015867">
    <property type="entry name" value="N-reg_PII/ATP_PRibTrfase_C"/>
</dbReference>